<feature type="non-terminal residue" evidence="1">
    <location>
        <position position="83"/>
    </location>
</feature>
<name>A0AAN4ZPR6_9BILA</name>
<proteinExistence type="predicted"/>
<reference evidence="2" key="1">
    <citation type="submission" date="2022-10" db="EMBL/GenBank/DDBJ databases">
        <title>Genome assembly of Pristionchus species.</title>
        <authorList>
            <person name="Yoshida K."/>
            <person name="Sommer R.J."/>
        </authorList>
    </citation>
    <scope>NUCLEOTIDE SEQUENCE [LARGE SCALE GENOMIC DNA]</scope>
    <source>
        <strain evidence="2">RS5460</strain>
    </source>
</reference>
<keyword evidence="2" id="KW-1185">Reference proteome</keyword>
<gene>
    <name evidence="1" type="ORF">PMAYCL1PPCAC_11725</name>
</gene>
<dbReference type="AlphaFoldDB" id="A0AAN4ZPR6"/>
<accession>A0AAN4ZPR6</accession>
<evidence type="ECO:0000313" key="1">
    <source>
        <dbReference type="EMBL" id="GMR41530.1"/>
    </source>
</evidence>
<dbReference type="EMBL" id="BTRK01000003">
    <property type="protein sequence ID" value="GMR41530.1"/>
    <property type="molecule type" value="Genomic_DNA"/>
</dbReference>
<organism evidence="1 2">
    <name type="scientific">Pristionchus mayeri</name>
    <dbReference type="NCBI Taxonomy" id="1317129"/>
    <lineage>
        <taxon>Eukaryota</taxon>
        <taxon>Metazoa</taxon>
        <taxon>Ecdysozoa</taxon>
        <taxon>Nematoda</taxon>
        <taxon>Chromadorea</taxon>
        <taxon>Rhabditida</taxon>
        <taxon>Rhabditina</taxon>
        <taxon>Diplogasteromorpha</taxon>
        <taxon>Diplogasteroidea</taxon>
        <taxon>Neodiplogasteridae</taxon>
        <taxon>Pristionchus</taxon>
    </lineage>
</organism>
<evidence type="ECO:0000313" key="2">
    <source>
        <dbReference type="Proteomes" id="UP001328107"/>
    </source>
</evidence>
<sequence>GMPDASCEFDLRRGEWIVGGDVDVESEDSSLVGTIGRSSDRSAKLRQLLIQKFDCDARILFVLSADHLATLSGQTHEGDIGHD</sequence>
<feature type="non-terminal residue" evidence="1">
    <location>
        <position position="1"/>
    </location>
</feature>
<dbReference type="Proteomes" id="UP001328107">
    <property type="component" value="Unassembled WGS sequence"/>
</dbReference>
<comment type="caution">
    <text evidence="1">The sequence shown here is derived from an EMBL/GenBank/DDBJ whole genome shotgun (WGS) entry which is preliminary data.</text>
</comment>
<protein>
    <submittedName>
        <fullName evidence="1">Uncharacterized protein</fullName>
    </submittedName>
</protein>